<dbReference type="EMBL" id="OV121132">
    <property type="protein sequence ID" value="CAH0546751.1"/>
    <property type="molecule type" value="Genomic_DNA"/>
</dbReference>
<gene>
    <name evidence="5" type="ORF">MELIAE_LOCUS852</name>
</gene>
<name>A0A9P0APT9_BRAAE</name>
<feature type="domain" description="SOWAHA-C winged helix-turn-helix" evidence="4">
    <location>
        <begin position="5"/>
        <end position="82"/>
    </location>
</feature>
<accession>A0A9P0APT9</accession>
<feature type="region of interest" description="Disordered" evidence="3">
    <location>
        <begin position="79"/>
        <end position="251"/>
    </location>
</feature>
<evidence type="ECO:0000256" key="2">
    <source>
        <dbReference type="ARBA" id="ARBA00023043"/>
    </source>
</evidence>
<feature type="compositionally biased region" description="Basic and acidic residues" evidence="3">
    <location>
        <begin position="195"/>
        <end position="215"/>
    </location>
</feature>
<feature type="compositionally biased region" description="Polar residues" evidence="3">
    <location>
        <begin position="133"/>
        <end position="147"/>
    </location>
</feature>
<dbReference type="PANTHER" id="PTHR14491:SF7">
    <property type="entry name" value="SOSONDOWAH, ISOFORM G"/>
    <property type="match status" value="1"/>
</dbReference>
<keyword evidence="2" id="KW-0040">ANK repeat</keyword>
<dbReference type="AlphaFoldDB" id="A0A9P0APT9"/>
<feature type="compositionally biased region" description="Pro residues" evidence="3">
    <location>
        <begin position="119"/>
        <end position="130"/>
    </location>
</feature>
<protein>
    <recommendedName>
        <fullName evidence="4">SOWAHA-C winged helix-turn-helix domain-containing protein</fullName>
    </recommendedName>
</protein>
<dbReference type="InterPro" id="IPR058889">
    <property type="entry name" value="WHD_SOWAHA-C"/>
</dbReference>
<keyword evidence="6" id="KW-1185">Reference proteome</keyword>
<sequence length="293" mass="32930">MASSELTFEQIYLYFKENGGVVKNRDAVSAFKRYLTDSRSKEDARNKFRTYINTLAHTKKGENDEKYLVLKTKYLNSLEAGPPSPSPSMSSLNQYDPRNSIGIPLSPSDFSPMRGSTRQPPPYRPPPPVVASPSLSMDNVSISSFSLDGTPLAPPRRRSADKFNMERTKSMEEKVDPNRSTDEMRTPRKNSAGVLEERDPNVDDKPSMSVKEKTQRFNRLASYEDEHSPKPAKTPEKKGKGADQDDGASIPMVDNKKCVEWYVTASKGEYQDLIKLAIAEPRLAKKKVSFQIL</sequence>
<dbReference type="OrthoDB" id="60433at2759"/>
<keyword evidence="1" id="KW-0677">Repeat</keyword>
<reference evidence="5" key="1">
    <citation type="submission" date="2021-12" db="EMBL/GenBank/DDBJ databases">
        <authorList>
            <person name="King R."/>
        </authorList>
    </citation>
    <scope>NUCLEOTIDE SEQUENCE</scope>
</reference>
<dbReference type="PANTHER" id="PTHR14491">
    <property type="entry name" value="SOSONDOWAH, ISOFORM G"/>
    <property type="match status" value="1"/>
</dbReference>
<feature type="compositionally biased region" description="Basic and acidic residues" evidence="3">
    <location>
        <begin position="222"/>
        <end position="243"/>
    </location>
</feature>
<proteinExistence type="predicted"/>
<evidence type="ECO:0000259" key="4">
    <source>
        <dbReference type="Pfam" id="PF25877"/>
    </source>
</evidence>
<feature type="compositionally biased region" description="Basic and acidic residues" evidence="3">
    <location>
        <begin position="158"/>
        <end position="186"/>
    </location>
</feature>
<evidence type="ECO:0000313" key="6">
    <source>
        <dbReference type="Proteomes" id="UP001154078"/>
    </source>
</evidence>
<evidence type="ECO:0000313" key="5">
    <source>
        <dbReference type="EMBL" id="CAH0546751.1"/>
    </source>
</evidence>
<evidence type="ECO:0000256" key="3">
    <source>
        <dbReference type="SAM" id="MobiDB-lite"/>
    </source>
</evidence>
<dbReference type="Pfam" id="PF25877">
    <property type="entry name" value="WHD_SOWAH"/>
    <property type="match status" value="1"/>
</dbReference>
<evidence type="ECO:0000256" key="1">
    <source>
        <dbReference type="ARBA" id="ARBA00022737"/>
    </source>
</evidence>
<organism evidence="5 6">
    <name type="scientific">Brassicogethes aeneus</name>
    <name type="common">Rape pollen beetle</name>
    <name type="synonym">Meligethes aeneus</name>
    <dbReference type="NCBI Taxonomy" id="1431903"/>
    <lineage>
        <taxon>Eukaryota</taxon>
        <taxon>Metazoa</taxon>
        <taxon>Ecdysozoa</taxon>
        <taxon>Arthropoda</taxon>
        <taxon>Hexapoda</taxon>
        <taxon>Insecta</taxon>
        <taxon>Pterygota</taxon>
        <taxon>Neoptera</taxon>
        <taxon>Endopterygota</taxon>
        <taxon>Coleoptera</taxon>
        <taxon>Polyphaga</taxon>
        <taxon>Cucujiformia</taxon>
        <taxon>Nitidulidae</taxon>
        <taxon>Meligethinae</taxon>
        <taxon>Brassicogethes</taxon>
    </lineage>
</organism>
<dbReference type="Proteomes" id="UP001154078">
    <property type="component" value="Chromosome 1"/>
</dbReference>